<dbReference type="GO" id="GO:0010945">
    <property type="term" value="F:coenzyme A diphosphatase activity"/>
    <property type="evidence" value="ECO:0007669"/>
    <property type="project" value="InterPro"/>
</dbReference>
<dbReference type="PROSITE" id="PS51462">
    <property type="entry name" value="NUDIX"/>
    <property type="match status" value="1"/>
</dbReference>
<dbReference type="PANTHER" id="PTHR12992">
    <property type="entry name" value="NUDIX HYDROLASE"/>
    <property type="match status" value="1"/>
</dbReference>
<evidence type="ECO:0000259" key="1">
    <source>
        <dbReference type="PROSITE" id="PS51462"/>
    </source>
</evidence>
<organism evidence="2 3">
    <name type="scientific">Pyrrhoderma noxium</name>
    <dbReference type="NCBI Taxonomy" id="2282107"/>
    <lineage>
        <taxon>Eukaryota</taxon>
        <taxon>Fungi</taxon>
        <taxon>Dikarya</taxon>
        <taxon>Basidiomycota</taxon>
        <taxon>Agaricomycotina</taxon>
        <taxon>Agaricomycetes</taxon>
        <taxon>Hymenochaetales</taxon>
        <taxon>Hymenochaetaceae</taxon>
        <taxon>Pyrrhoderma</taxon>
    </lineage>
</organism>
<name>A0A286UAJ4_9AGAM</name>
<dbReference type="Gene3D" id="3.90.79.10">
    <property type="entry name" value="Nucleoside Triphosphate Pyrophosphohydrolase"/>
    <property type="match status" value="1"/>
</dbReference>
<proteinExistence type="predicted"/>
<dbReference type="OrthoDB" id="10260614at2759"/>
<accession>A0A286UAJ4</accession>
<evidence type="ECO:0000313" key="2">
    <source>
        <dbReference type="EMBL" id="PAV16566.1"/>
    </source>
</evidence>
<dbReference type="EMBL" id="NBII01000008">
    <property type="protein sequence ID" value="PAV16566.1"/>
    <property type="molecule type" value="Genomic_DNA"/>
</dbReference>
<gene>
    <name evidence="2" type="ORF">PNOK_0818600</name>
</gene>
<evidence type="ECO:0000313" key="3">
    <source>
        <dbReference type="Proteomes" id="UP000217199"/>
    </source>
</evidence>
<protein>
    <submittedName>
        <fullName evidence="2">Protein related to coenzyme A diphosphatase</fullName>
    </submittedName>
</protein>
<dbReference type="Proteomes" id="UP000217199">
    <property type="component" value="Unassembled WGS sequence"/>
</dbReference>
<keyword evidence="3" id="KW-1185">Reference proteome</keyword>
<dbReference type="AlphaFoldDB" id="A0A286UAJ4"/>
<dbReference type="Pfam" id="PF00293">
    <property type="entry name" value="NUDIX"/>
    <property type="match status" value="1"/>
</dbReference>
<dbReference type="InterPro" id="IPR000086">
    <property type="entry name" value="NUDIX_hydrolase_dom"/>
</dbReference>
<dbReference type="CDD" id="cd03426">
    <property type="entry name" value="NUDIX_CoAse_Nudt7"/>
    <property type="match status" value="1"/>
</dbReference>
<dbReference type="InterPro" id="IPR015797">
    <property type="entry name" value="NUDIX_hydrolase-like_dom_sf"/>
</dbReference>
<reference evidence="2 3" key="1">
    <citation type="journal article" date="2017" name="Mol. Ecol.">
        <title>Comparative and population genomic landscape of Phellinus noxius: A hypervariable fungus causing root rot in trees.</title>
        <authorList>
            <person name="Chung C.L."/>
            <person name="Lee T.J."/>
            <person name="Akiba M."/>
            <person name="Lee H.H."/>
            <person name="Kuo T.H."/>
            <person name="Liu D."/>
            <person name="Ke H.M."/>
            <person name="Yokoi T."/>
            <person name="Roa M.B."/>
            <person name="Lu M.J."/>
            <person name="Chang Y.Y."/>
            <person name="Ann P.J."/>
            <person name="Tsai J.N."/>
            <person name="Chen C.Y."/>
            <person name="Tzean S.S."/>
            <person name="Ota Y."/>
            <person name="Hattori T."/>
            <person name="Sahashi N."/>
            <person name="Liou R.F."/>
            <person name="Kikuchi T."/>
            <person name="Tsai I.J."/>
        </authorList>
    </citation>
    <scope>NUCLEOTIDE SEQUENCE [LARGE SCALE GENOMIC DNA]</scope>
    <source>
        <strain evidence="2 3">FFPRI411160</strain>
    </source>
</reference>
<dbReference type="STRING" id="2282107.A0A286UAJ4"/>
<dbReference type="SUPFAM" id="SSF55811">
    <property type="entry name" value="Nudix"/>
    <property type="match status" value="1"/>
</dbReference>
<sequence>MDFLEKKHRVPEVVLESLSPTSQAAISRLQDHLPEPFDLSSYASKKLAAVLVLLYEKDDCLQVLLTTRSKLLRSHPGQTALPGGKCDDTDKDMIDTAFREANEEVGLPRESSAIHILCILQPQLSKYGLLVTPVVAFLSDVRLLDSLTPCEGEVDAIFEHPLKALLDPSLSLTLPLSKKGSEDWPYDDDVYNTSDSLVFGSMLYRMHRFRTTASPIKGLTSDILIMTAVIAYEQQPFYDRWAPKQPNSFSELARVLTNYESKHKAADVESKHASREHLPSI</sequence>
<comment type="caution">
    <text evidence="2">The sequence shown here is derived from an EMBL/GenBank/DDBJ whole genome shotgun (WGS) entry which is preliminary data.</text>
</comment>
<feature type="domain" description="Nudix hydrolase" evidence="1">
    <location>
        <begin position="45"/>
        <end position="182"/>
    </location>
</feature>
<dbReference type="GO" id="GO:0015938">
    <property type="term" value="P:coenzyme A catabolic process"/>
    <property type="evidence" value="ECO:0007669"/>
    <property type="project" value="TreeGrafter"/>
</dbReference>
<dbReference type="InterPro" id="IPR045121">
    <property type="entry name" value="CoAse"/>
</dbReference>
<dbReference type="InParanoid" id="A0A286UAJ4"/>
<dbReference type="PANTHER" id="PTHR12992:SF45">
    <property type="entry name" value="NUDIX HYDROLASE DOMAIN-CONTAINING PROTEIN"/>
    <property type="match status" value="1"/>
</dbReference>